<dbReference type="Pfam" id="PF10604">
    <property type="entry name" value="Polyketide_cyc2"/>
    <property type="match status" value="1"/>
</dbReference>
<comment type="caution">
    <text evidence="1">The sequence shown here is derived from an EMBL/GenBank/DDBJ whole genome shotgun (WGS) entry which is preliminary data.</text>
</comment>
<dbReference type="AlphaFoldDB" id="A0A8H7TBZ9"/>
<dbReference type="PANTHER" id="PTHR36166:SF1">
    <property type="entry name" value="SRPBCC DOMAIN-CONTAINING PROTEIN"/>
    <property type="match status" value="1"/>
</dbReference>
<evidence type="ECO:0000313" key="1">
    <source>
        <dbReference type="EMBL" id="KAG4416857.1"/>
    </source>
</evidence>
<dbReference type="PANTHER" id="PTHR36166">
    <property type="entry name" value="CHROMOSOME 9, WHOLE GENOME SHOTGUN SEQUENCE"/>
    <property type="match status" value="1"/>
</dbReference>
<keyword evidence="2" id="KW-1185">Reference proteome</keyword>
<dbReference type="Gene3D" id="3.30.530.20">
    <property type="match status" value="1"/>
</dbReference>
<dbReference type="Proteomes" id="UP000664132">
    <property type="component" value="Unassembled WGS sequence"/>
</dbReference>
<organism evidence="1 2">
    <name type="scientific">Cadophora malorum</name>
    <dbReference type="NCBI Taxonomy" id="108018"/>
    <lineage>
        <taxon>Eukaryota</taxon>
        <taxon>Fungi</taxon>
        <taxon>Dikarya</taxon>
        <taxon>Ascomycota</taxon>
        <taxon>Pezizomycotina</taxon>
        <taxon>Leotiomycetes</taxon>
        <taxon>Helotiales</taxon>
        <taxon>Ploettnerulaceae</taxon>
        <taxon>Cadophora</taxon>
    </lineage>
</organism>
<dbReference type="OrthoDB" id="509124at2759"/>
<sequence>MPTITSTIRIAASPEVVREKFLDFSWIPEHKPAVFKSIQTPDKPSPSLGDGDRIIFTTSLGGKASTVEARIASNRPDEFSWGGLPFGLLHGVHSFRFVGVDDGRATNFVHGEDFSGLLGFLFGGGYLARLIGLAEEIKLQYSAFSIDFRKWVEEGECQEERSASMGIIG</sequence>
<dbReference type="SUPFAM" id="SSF55961">
    <property type="entry name" value="Bet v1-like"/>
    <property type="match status" value="1"/>
</dbReference>
<proteinExistence type="predicted"/>
<name>A0A8H7TBZ9_9HELO</name>
<protein>
    <submittedName>
        <fullName evidence="1">Uncharacterized protein</fullName>
    </submittedName>
</protein>
<evidence type="ECO:0000313" key="2">
    <source>
        <dbReference type="Proteomes" id="UP000664132"/>
    </source>
</evidence>
<gene>
    <name evidence="1" type="ORF">IFR04_009999</name>
</gene>
<dbReference type="InterPro" id="IPR023393">
    <property type="entry name" value="START-like_dom_sf"/>
</dbReference>
<accession>A0A8H7TBZ9</accession>
<dbReference type="InterPro" id="IPR019587">
    <property type="entry name" value="Polyketide_cyclase/dehydratase"/>
</dbReference>
<reference evidence="1" key="1">
    <citation type="submission" date="2021-02" db="EMBL/GenBank/DDBJ databases">
        <title>Genome sequence Cadophora malorum strain M34.</title>
        <authorList>
            <person name="Stefanovic E."/>
            <person name="Vu D."/>
            <person name="Scully C."/>
            <person name="Dijksterhuis J."/>
            <person name="Roader J."/>
            <person name="Houbraken J."/>
        </authorList>
    </citation>
    <scope>NUCLEOTIDE SEQUENCE</scope>
    <source>
        <strain evidence="1">M34</strain>
    </source>
</reference>
<dbReference type="EMBL" id="JAFJYH010000172">
    <property type="protein sequence ID" value="KAG4416857.1"/>
    <property type="molecule type" value="Genomic_DNA"/>
</dbReference>